<dbReference type="Proteomes" id="UP000473574">
    <property type="component" value="Unassembled WGS sequence"/>
</dbReference>
<dbReference type="EMBL" id="QZCE01000002">
    <property type="protein sequence ID" value="NEZ64599.1"/>
    <property type="molecule type" value="Genomic_DNA"/>
</dbReference>
<gene>
    <name evidence="1" type="ORF">D0962_17695</name>
</gene>
<organism evidence="1 2">
    <name type="scientific">Adonisia turfae CCMR0082</name>
    <dbReference type="NCBI Taxonomy" id="2304604"/>
    <lineage>
        <taxon>Bacteria</taxon>
        <taxon>Bacillati</taxon>
        <taxon>Cyanobacteriota</taxon>
        <taxon>Adonisia</taxon>
        <taxon>Adonisia turfae</taxon>
    </lineage>
</organism>
<evidence type="ECO:0000313" key="2">
    <source>
        <dbReference type="Proteomes" id="UP000473574"/>
    </source>
</evidence>
<reference evidence="1 2" key="1">
    <citation type="journal article" date="2020" name="Microb. Ecol.">
        <title>Ecogenomics of the Marine Benthic Filamentous Cyanobacterium Adonisia.</title>
        <authorList>
            <person name="Walter J.M."/>
            <person name="Coutinho F.H."/>
            <person name="Leomil L."/>
            <person name="Hargreaves P.I."/>
            <person name="Campeao M.E."/>
            <person name="Vieira V.V."/>
            <person name="Silva B.S."/>
            <person name="Fistarol G.O."/>
            <person name="Salomon P.S."/>
            <person name="Sawabe T."/>
            <person name="Mino S."/>
            <person name="Hosokawa M."/>
            <person name="Miyashita H."/>
            <person name="Maruyama F."/>
            <person name="van Verk M.C."/>
            <person name="Dutilh B.E."/>
            <person name="Thompson C.C."/>
            <person name="Thompson F.L."/>
        </authorList>
    </citation>
    <scope>NUCLEOTIDE SEQUENCE [LARGE SCALE GENOMIC DNA]</scope>
    <source>
        <strain evidence="1 2">CCMR0082</strain>
    </source>
</reference>
<sequence length="129" mass="13635">MVEHNEGINMSGGSLSAGQIAVGRGAKAIQNTYNLASQLEESGSSEVAQAITELLKVLEANSSQIANKEEVNQVVQQVAEEVQKEEPNKFTLKGLLSSLKESLGSIVEIAEKVTILQKAIACMIGLPAL</sequence>
<name>A0A6M0S839_9CYAN</name>
<comment type="caution">
    <text evidence="1">The sequence shown here is derived from an EMBL/GenBank/DDBJ whole genome shotgun (WGS) entry which is preliminary data.</text>
</comment>
<proteinExistence type="predicted"/>
<dbReference type="AlphaFoldDB" id="A0A6M0S839"/>
<dbReference type="RefSeq" id="WP_163665000.1">
    <property type="nucleotide sequence ID" value="NZ_QZCE01000002.1"/>
</dbReference>
<accession>A0A6M0S839</accession>
<evidence type="ECO:0000313" key="1">
    <source>
        <dbReference type="EMBL" id="NEZ64599.1"/>
    </source>
</evidence>
<protein>
    <submittedName>
        <fullName evidence="1">Uncharacterized protein</fullName>
    </submittedName>
</protein>